<gene>
    <name evidence="5" type="ORF">H7H73_27225</name>
    <name evidence="6" type="ORF">MJO55_07340</name>
</gene>
<dbReference type="PANTHER" id="PTHR45947">
    <property type="entry name" value="SULFOQUINOVOSYL TRANSFERASE SQD2"/>
    <property type="match status" value="1"/>
</dbReference>
<name>A0A9X2Y3U7_9MYCO</name>
<dbReference type="Proteomes" id="UP001140272">
    <property type="component" value="Unassembled WGS sequence"/>
</dbReference>
<sequence length="380" mass="40561">MVTLISPDGAYGGPLRVALNQAEILIDFGHEVEIAAGTWGYERIPGSIGSVPVLLFPARKLVPGFGYAAVCAPKMGSWIAANAANYDIAHVHFARDLVAIPAARRLQRSGVPTVLQTHGMVVPRSHPLASTVDRLSTNRLLSSAAAVLALSKREVADLRRVGGQNLPVQELANGVPLARQTARASDDPTAVPEVLFFARLHERKRGAAFAEAALKLLTSGTKARFSIVGHPEGDEQAVDHIIARARKLGFGDEALAREPPTPPDKALERMSRASVYVLPAAREPFAMTILEALALELPVVMCADGGLAQFVTQHRCGVVVDGSVASLATAIDDLLVDRDAARQMGARGRRAVEAELSITAVGRQLEAIYERVIHSRKESV</sequence>
<feature type="domain" description="Glycosyl transferase family 1" evidence="3">
    <location>
        <begin position="190"/>
        <end position="350"/>
    </location>
</feature>
<dbReference type="EMBL" id="CP092427">
    <property type="protein sequence ID" value="ULP38232.1"/>
    <property type="molecule type" value="Genomic_DNA"/>
</dbReference>
<dbReference type="Gene3D" id="3.40.50.2000">
    <property type="entry name" value="Glycogen Phosphorylase B"/>
    <property type="match status" value="2"/>
</dbReference>
<dbReference type="InterPro" id="IPR050194">
    <property type="entry name" value="Glycosyltransferase_grp1"/>
</dbReference>
<dbReference type="PANTHER" id="PTHR45947:SF14">
    <property type="entry name" value="SLL1723 PROTEIN"/>
    <property type="match status" value="1"/>
</dbReference>
<dbReference type="EMBL" id="JACKRN010000872">
    <property type="protein sequence ID" value="MCV7073456.1"/>
    <property type="molecule type" value="Genomic_DNA"/>
</dbReference>
<reference evidence="5" key="1">
    <citation type="submission" date="2020-07" db="EMBL/GenBank/DDBJ databases">
        <authorList>
            <person name="Pettersson B.M.F."/>
            <person name="Behra P.R.K."/>
            <person name="Ramesh M."/>
            <person name="Das S."/>
            <person name="Dasgupta S."/>
            <person name="Kirsebom L.A."/>
        </authorList>
    </citation>
    <scope>NUCLEOTIDE SEQUENCE</scope>
    <source>
        <strain evidence="5">DSM 45406</strain>
    </source>
</reference>
<dbReference type="SUPFAM" id="SSF53756">
    <property type="entry name" value="UDP-Glycosyltransferase/glycogen phosphorylase"/>
    <property type="match status" value="1"/>
</dbReference>
<reference evidence="5" key="2">
    <citation type="journal article" date="2022" name="BMC Genomics">
        <title>Comparative genome analysis of mycobacteria focusing on tRNA and non-coding RNA.</title>
        <authorList>
            <person name="Behra P.R.K."/>
            <person name="Pettersson B.M.F."/>
            <person name="Ramesh M."/>
            <person name="Das S."/>
            <person name="Dasgupta S."/>
            <person name="Kirsebom L.A."/>
        </authorList>
    </citation>
    <scope>NUCLEOTIDE SEQUENCE</scope>
    <source>
        <strain evidence="5">DSM 45406</strain>
    </source>
</reference>
<keyword evidence="1 6" id="KW-0328">Glycosyltransferase</keyword>
<dbReference type="GO" id="GO:1901137">
    <property type="term" value="P:carbohydrate derivative biosynthetic process"/>
    <property type="evidence" value="ECO:0007669"/>
    <property type="project" value="UniProtKB-ARBA"/>
</dbReference>
<keyword evidence="2 6" id="KW-0808">Transferase</keyword>
<dbReference type="RefSeq" id="WP_239735842.1">
    <property type="nucleotide sequence ID" value="NZ_CP092427.2"/>
</dbReference>
<accession>A0A9X2Y3U7</accession>
<evidence type="ECO:0000256" key="1">
    <source>
        <dbReference type="ARBA" id="ARBA00022676"/>
    </source>
</evidence>
<evidence type="ECO:0000259" key="3">
    <source>
        <dbReference type="Pfam" id="PF00534"/>
    </source>
</evidence>
<dbReference type="EC" id="2.4.-.-" evidence="6"/>
<evidence type="ECO:0000259" key="4">
    <source>
        <dbReference type="Pfam" id="PF13579"/>
    </source>
</evidence>
<evidence type="ECO:0000256" key="2">
    <source>
        <dbReference type="ARBA" id="ARBA00022679"/>
    </source>
</evidence>
<dbReference type="GO" id="GO:1903509">
    <property type="term" value="P:liposaccharide metabolic process"/>
    <property type="evidence" value="ECO:0007669"/>
    <property type="project" value="UniProtKB-ARBA"/>
</dbReference>
<evidence type="ECO:0000313" key="5">
    <source>
        <dbReference type="EMBL" id="MCV7073456.1"/>
    </source>
</evidence>
<dbReference type="GO" id="GO:0016757">
    <property type="term" value="F:glycosyltransferase activity"/>
    <property type="evidence" value="ECO:0007669"/>
    <property type="project" value="UniProtKB-KW"/>
</dbReference>
<dbReference type="Proteomes" id="UP001055159">
    <property type="component" value="Chromosome"/>
</dbReference>
<dbReference type="Pfam" id="PF00534">
    <property type="entry name" value="Glycos_transf_1"/>
    <property type="match status" value="1"/>
</dbReference>
<organism evidence="5 8">
    <name type="scientific">Mycolicibacterium rufum</name>
    <dbReference type="NCBI Taxonomy" id="318424"/>
    <lineage>
        <taxon>Bacteria</taxon>
        <taxon>Bacillati</taxon>
        <taxon>Actinomycetota</taxon>
        <taxon>Actinomycetes</taxon>
        <taxon>Mycobacteriales</taxon>
        <taxon>Mycobacteriaceae</taxon>
        <taxon>Mycolicibacterium</taxon>
    </lineage>
</organism>
<protein>
    <submittedName>
        <fullName evidence="5">Glycosyltransferase</fullName>
        <ecNumber evidence="6">2.4.-.-</ecNumber>
    </submittedName>
</protein>
<evidence type="ECO:0000313" key="7">
    <source>
        <dbReference type="Proteomes" id="UP001055159"/>
    </source>
</evidence>
<keyword evidence="7" id="KW-1185">Reference proteome</keyword>
<dbReference type="AlphaFoldDB" id="A0A9X2Y3U7"/>
<evidence type="ECO:0000313" key="6">
    <source>
        <dbReference type="EMBL" id="ULP38232.1"/>
    </source>
</evidence>
<dbReference type="InterPro" id="IPR001296">
    <property type="entry name" value="Glyco_trans_1"/>
</dbReference>
<dbReference type="InterPro" id="IPR028098">
    <property type="entry name" value="Glyco_trans_4-like_N"/>
</dbReference>
<reference evidence="6" key="3">
    <citation type="submission" date="2022-08" db="EMBL/GenBank/DDBJ databases">
        <title>Whole genome sequencing of non-tuberculosis mycobacteria type-strains.</title>
        <authorList>
            <person name="Igarashi Y."/>
            <person name="Osugi A."/>
            <person name="Mitarai S."/>
        </authorList>
    </citation>
    <scope>NUCLEOTIDE SEQUENCE</scope>
    <source>
        <strain evidence="6">JCM 16372</strain>
    </source>
</reference>
<dbReference type="Pfam" id="PF13579">
    <property type="entry name" value="Glyco_trans_4_4"/>
    <property type="match status" value="1"/>
</dbReference>
<dbReference type="GO" id="GO:0008610">
    <property type="term" value="P:lipid biosynthetic process"/>
    <property type="evidence" value="ECO:0007669"/>
    <property type="project" value="UniProtKB-ARBA"/>
</dbReference>
<feature type="domain" description="Glycosyltransferase subfamily 4-like N-terminal" evidence="4">
    <location>
        <begin position="12"/>
        <end position="174"/>
    </location>
</feature>
<proteinExistence type="predicted"/>
<evidence type="ECO:0000313" key="8">
    <source>
        <dbReference type="Proteomes" id="UP001140272"/>
    </source>
</evidence>